<evidence type="ECO:0000256" key="5">
    <source>
        <dbReference type="PROSITE-ProRule" id="PRU00047"/>
    </source>
</evidence>
<comment type="caution">
    <text evidence="8">The sequence shown here is derived from an EMBL/GenBank/DDBJ whole genome shotgun (WGS) entry which is preliminary data.</text>
</comment>
<keyword evidence="2" id="KW-0479">Metal-binding</keyword>
<dbReference type="SUPFAM" id="SSF57756">
    <property type="entry name" value="Retrovirus zinc finger-like domains"/>
    <property type="match status" value="2"/>
</dbReference>
<keyword evidence="1" id="KW-0449">Lipoprotein</keyword>
<protein>
    <recommendedName>
        <fullName evidence="7">CCHC-type domain-containing protein</fullName>
    </recommendedName>
</protein>
<keyword evidence="3 5" id="KW-0863">Zinc-finger</keyword>
<dbReference type="InterPro" id="IPR045345">
    <property type="entry name" value="Gag_p24_C"/>
</dbReference>
<gene>
    <name evidence="8" type="ORF">WISP_04487</name>
</gene>
<evidence type="ECO:0000259" key="7">
    <source>
        <dbReference type="PROSITE" id="PS50158"/>
    </source>
</evidence>
<reference evidence="8" key="1">
    <citation type="submission" date="2019-10" db="EMBL/GenBank/DDBJ databases">
        <authorList>
            <person name="Soares A.E.R."/>
            <person name="Aleixo A."/>
            <person name="Schneider P."/>
            <person name="Miyaki C.Y."/>
            <person name="Schneider M.P."/>
            <person name="Mello C."/>
            <person name="Vasconcelos A.T.R."/>
        </authorList>
    </citation>
    <scope>NUCLEOTIDE SEQUENCE</scope>
    <source>
        <tissue evidence="8">Muscle</tissue>
    </source>
</reference>
<feature type="region of interest" description="Disordered" evidence="6">
    <location>
        <begin position="347"/>
        <end position="396"/>
    </location>
</feature>
<evidence type="ECO:0000313" key="8">
    <source>
        <dbReference type="EMBL" id="KAJ7427719.1"/>
    </source>
</evidence>
<dbReference type="Pfam" id="PF19317">
    <property type="entry name" value="Gag_p24_C"/>
    <property type="match status" value="1"/>
</dbReference>
<dbReference type="Pfam" id="PF00098">
    <property type="entry name" value="zf-CCHC"/>
    <property type="match status" value="1"/>
</dbReference>
<evidence type="ECO:0000256" key="4">
    <source>
        <dbReference type="ARBA" id="ARBA00022833"/>
    </source>
</evidence>
<evidence type="ECO:0000313" key="9">
    <source>
        <dbReference type="Proteomes" id="UP001145742"/>
    </source>
</evidence>
<dbReference type="PANTHER" id="PTHR40389:SF2">
    <property type="entry name" value="ENDOGENOUS RETROVIRUS GROUP K MEMBER 24 GAG POLYPROTEIN-RELATED"/>
    <property type="match status" value="1"/>
</dbReference>
<keyword evidence="4" id="KW-0862">Zinc</keyword>
<evidence type="ECO:0000256" key="6">
    <source>
        <dbReference type="SAM" id="MobiDB-lite"/>
    </source>
</evidence>
<dbReference type="InterPro" id="IPR050195">
    <property type="entry name" value="Primate_lentivir_Gag_pol-like"/>
</dbReference>
<evidence type="ECO:0000256" key="1">
    <source>
        <dbReference type="ARBA" id="ARBA00022707"/>
    </source>
</evidence>
<feature type="compositionally biased region" description="Polar residues" evidence="6">
    <location>
        <begin position="347"/>
        <end position="368"/>
    </location>
</feature>
<dbReference type="EMBL" id="WHWB01031851">
    <property type="protein sequence ID" value="KAJ7427719.1"/>
    <property type="molecule type" value="Genomic_DNA"/>
</dbReference>
<dbReference type="Gene3D" id="1.10.375.10">
    <property type="entry name" value="Human Immunodeficiency Virus Type 1 Capsid Protein"/>
    <property type="match status" value="1"/>
</dbReference>
<dbReference type="Pfam" id="PF00607">
    <property type="entry name" value="Gag_p24"/>
    <property type="match status" value="1"/>
</dbReference>
<dbReference type="Pfam" id="PF14787">
    <property type="entry name" value="zf-CCHC_5"/>
    <property type="match status" value="1"/>
</dbReference>
<feature type="domain" description="CCHC-type" evidence="7">
    <location>
        <begin position="284"/>
        <end position="300"/>
    </location>
</feature>
<organism evidence="8 9">
    <name type="scientific">Willisornis vidua</name>
    <name type="common">Xingu scale-backed antbird</name>
    <dbReference type="NCBI Taxonomy" id="1566151"/>
    <lineage>
        <taxon>Eukaryota</taxon>
        <taxon>Metazoa</taxon>
        <taxon>Chordata</taxon>
        <taxon>Craniata</taxon>
        <taxon>Vertebrata</taxon>
        <taxon>Euteleostomi</taxon>
        <taxon>Archelosauria</taxon>
        <taxon>Archosauria</taxon>
        <taxon>Dinosauria</taxon>
        <taxon>Saurischia</taxon>
        <taxon>Theropoda</taxon>
        <taxon>Coelurosauria</taxon>
        <taxon>Aves</taxon>
        <taxon>Neognathae</taxon>
        <taxon>Neoaves</taxon>
        <taxon>Telluraves</taxon>
        <taxon>Australaves</taxon>
        <taxon>Passeriformes</taxon>
        <taxon>Thamnophilidae</taxon>
        <taxon>Willisornis</taxon>
    </lineage>
</organism>
<keyword evidence="1" id="KW-0519">Myristate</keyword>
<dbReference type="PROSITE" id="PS50158">
    <property type="entry name" value="ZF_CCHC"/>
    <property type="match status" value="1"/>
</dbReference>
<dbReference type="SMART" id="SM00343">
    <property type="entry name" value="ZnF_C2HC"/>
    <property type="match status" value="2"/>
</dbReference>
<dbReference type="Gene3D" id="1.10.1200.30">
    <property type="match status" value="1"/>
</dbReference>
<keyword evidence="9" id="KW-1185">Reference proteome</keyword>
<dbReference type="InterPro" id="IPR001878">
    <property type="entry name" value="Znf_CCHC"/>
</dbReference>
<dbReference type="SUPFAM" id="SSF47943">
    <property type="entry name" value="Retrovirus capsid protein, N-terminal core domain"/>
    <property type="match status" value="1"/>
</dbReference>
<evidence type="ECO:0000256" key="2">
    <source>
        <dbReference type="ARBA" id="ARBA00022723"/>
    </source>
</evidence>
<sequence>MQAKDLSELQAVQAFPVFYDGANNPHWEPLPIPLIKDAKKAVAEYGLSSAYAMGVIGTLLQAFTFTPNHLKDLARTLLNNMEIIMFLDTWYANVRKYAHETTGVTNRPVPDMIEMLFGVGKCPYNAEQMKIDTQDLLTTKNLAFQALQTIAEASQVTPPFTSVFQEPDEPFMRFAERLKEAIARETKEKHVQDIIFKQAAISNANAQCQPVLRALRDPTPLEMVKACKDITSTDRLANTLAQAQITMGNNFGSHMAKNNKQLVKDVAKEVTHALSATLQPSQAKCFGCGEVGHFKTNCPKALAAKPPAPPDLCPKCKKGKHWASECRSQFDRQGRALTPVSSRRLSGNYLQSTQGGTMTQNARNPSNNRTRRLLPSIPEGEPPQVGLTWGWQLPSQ</sequence>
<evidence type="ECO:0000256" key="3">
    <source>
        <dbReference type="ARBA" id="ARBA00022771"/>
    </source>
</evidence>
<dbReference type="InterPro" id="IPR008916">
    <property type="entry name" value="Retrov_capsid_C"/>
</dbReference>
<proteinExistence type="predicted"/>
<dbReference type="PANTHER" id="PTHR40389">
    <property type="entry name" value="ENDOGENOUS RETROVIRUS GROUP K MEMBER 24 GAG POLYPROTEIN-RELATED"/>
    <property type="match status" value="1"/>
</dbReference>
<dbReference type="Gene3D" id="4.10.60.10">
    <property type="entry name" value="Zinc finger, CCHC-type"/>
    <property type="match status" value="1"/>
</dbReference>
<dbReference type="SUPFAM" id="SSF47353">
    <property type="entry name" value="Retrovirus capsid dimerization domain-like"/>
    <property type="match status" value="1"/>
</dbReference>
<accession>A0ABQ9DUK3</accession>
<dbReference type="InterPro" id="IPR008919">
    <property type="entry name" value="Retrov_capsid_N"/>
</dbReference>
<dbReference type="InterPro" id="IPR036875">
    <property type="entry name" value="Znf_CCHC_sf"/>
</dbReference>
<dbReference type="Proteomes" id="UP001145742">
    <property type="component" value="Unassembled WGS sequence"/>
</dbReference>
<name>A0ABQ9DUK3_9PASS</name>